<dbReference type="RefSeq" id="WP_319964177.1">
    <property type="nucleotide sequence ID" value="NZ_JAXAVW010000002.1"/>
</dbReference>
<organism evidence="1 2">
    <name type="scientific">Lentzea miocenica</name>
    <dbReference type="NCBI Taxonomy" id="3095431"/>
    <lineage>
        <taxon>Bacteria</taxon>
        <taxon>Bacillati</taxon>
        <taxon>Actinomycetota</taxon>
        <taxon>Actinomycetes</taxon>
        <taxon>Pseudonocardiales</taxon>
        <taxon>Pseudonocardiaceae</taxon>
        <taxon>Lentzea</taxon>
    </lineage>
</organism>
<accession>A0ABU4STH1</accession>
<protein>
    <submittedName>
        <fullName evidence="1">Uncharacterized protein</fullName>
    </submittedName>
</protein>
<reference evidence="1 2" key="1">
    <citation type="submission" date="2023-11" db="EMBL/GenBank/DDBJ databases">
        <title>Lentzea sokolovensis, sp. nov., Lentzea kristufkii, sp. nov., and Lentzea miocenensis, sp. nov., rare actinobacteria from Sokolov Coal Basin, Miocene lacustrine sediment, Czech Republic.</title>
        <authorList>
            <person name="Lara A."/>
            <person name="Kotroba L."/>
            <person name="Nouioui I."/>
            <person name="Neumann-Schaal M."/>
            <person name="Mast Y."/>
            <person name="Chronakova A."/>
        </authorList>
    </citation>
    <scope>NUCLEOTIDE SEQUENCE [LARGE SCALE GENOMIC DNA]</scope>
    <source>
        <strain evidence="1 2">BCCO 10_0856</strain>
    </source>
</reference>
<evidence type="ECO:0000313" key="1">
    <source>
        <dbReference type="EMBL" id="MDX8029173.1"/>
    </source>
</evidence>
<dbReference type="Proteomes" id="UP001285521">
    <property type="component" value="Unassembled WGS sequence"/>
</dbReference>
<comment type="caution">
    <text evidence="1">The sequence shown here is derived from an EMBL/GenBank/DDBJ whole genome shotgun (WGS) entry which is preliminary data.</text>
</comment>
<evidence type="ECO:0000313" key="2">
    <source>
        <dbReference type="Proteomes" id="UP001285521"/>
    </source>
</evidence>
<sequence length="55" mass="6018">MNCAPHEIQSSLPDELARLRDQAEIRIRPATGDKGSELDKFPLGALMNKGLTVRG</sequence>
<dbReference type="EMBL" id="JAXAVW010000002">
    <property type="protein sequence ID" value="MDX8029173.1"/>
    <property type="molecule type" value="Genomic_DNA"/>
</dbReference>
<keyword evidence="2" id="KW-1185">Reference proteome</keyword>
<gene>
    <name evidence="1" type="ORF">SK803_03075</name>
</gene>
<proteinExistence type="predicted"/>
<name>A0ABU4STH1_9PSEU</name>